<evidence type="ECO:0000313" key="2">
    <source>
        <dbReference type="EMBL" id="APT85772.1"/>
    </source>
</evidence>
<sequence>MSQSEQPWLDEEELASFTSLMAVTIRLTNILDAQLRDDAGLSFFDYTVLSRLSEAENHQMRMRDLALTANGSLSRLSQVVSRLEKRGWITRRQDSTDRRTTLAQLTEAGWEKVVATAPGHAAQARRSVMDVLSKAQIRQLTQINERIIAAVEDDERYGGRF</sequence>
<evidence type="ECO:0000259" key="1">
    <source>
        <dbReference type="PROSITE" id="PS50995"/>
    </source>
</evidence>
<dbReference type="AlphaFoldDB" id="A0A1L7CIU1"/>
<dbReference type="SUPFAM" id="SSF46785">
    <property type="entry name" value="Winged helix' DNA-binding domain"/>
    <property type="match status" value="1"/>
</dbReference>
<dbReference type="RefSeq" id="WP_075728785.1">
    <property type="nucleotide sequence ID" value="NZ_BJNB01000053.1"/>
</dbReference>
<protein>
    <submittedName>
        <fullName evidence="2">MarR family transcriptional regulator</fullName>
    </submittedName>
</protein>
<dbReference type="EMBL" id="CP009246">
    <property type="protein sequence ID" value="APT85772.1"/>
    <property type="molecule type" value="Genomic_DNA"/>
</dbReference>
<dbReference type="Pfam" id="PF01047">
    <property type="entry name" value="MarR"/>
    <property type="match status" value="1"/>
</dbReference>
<dbReference type="PANTHER" id="PTHR33164">
    <property type="entry name" value="TRANSCRIPTIONAL REGULATOR, MARR FAMILY"/>
    <property type="match status" value="1"/>
</dbReference>
<dbReference type="GeneID" id="82879142"/>
<dbReference type="KEGG" id="cfc:CFLV_00120"/>
<dbReference type="InterPro" id="IPR036390">
    <property type="entry name" value="WH_DNA-bd_sf"/>
</dbReference>
<evidence type="ECO:0000313" key="4">
    <source>
        <dbReference type="Proteomes" id="UP000185479"/>
    </source>
</evidence>
<feature type="domain" description="HTH marR-type" evidence="1">
    <location>
        <begin position="11"/>
        <end position="149"/>
    </location>
</feature>
<dbReference type="PROSITE" id="PS50995">
    <property type="entry name" value="HTH_MARR_2"/>
    <property type="match status" value="1"/>
</dbReference>
<name>A0A1L7CIU1_CORFL</name>
<organism evidence="2 4">
    <name type="scientific">Corynebacterium flavescens</name>
    <dbReference type="NCBI Taxonomy" id="28028"/>
    <lineage>
        <taxon>Bacteria</taxon>
        <taxon>Bacillati</taxon>
        <taxon>Actinomycetota</taxon>
        <taxon>Actinomycetes</taxon>
        <taxon>Mycobacteriales</taxon>
        <taxon>Corynebacteriaceae</taxon>
        <taxon>Corynebacterium</taxon>
    </lineage>
</organism>
<gene>
    <name evidence="3" type="ORF">CFL01nite_22960</name>
    <name evidence="2" type="ORF">CFLV_00120</name>
</gene>
<dbReference type="Proteomes" id="UP000185479">
    <property type="component" value="Chromosome"/>
</dbReference>
<dbReference type="PANTHER" id="PTHR33164:SF99">
    <property type="entry name" value="MARR FAMILY REGULATORY PROTEIN"/>
    <property type="match status" value="1"/>
</dbReference>
<proteinExistence type="predicted"/>
<dbReference type="OrthoDB" id="8635520at2"/>
<dbReference type="InterPro" id="IPR036388">
    <property type="entry name" value="WH-like_DNA-bd_sf"/>
</dbReference>
<dbReference type="EMBL" id="BJNB01000053">
    <property type="protein sequence ID" value="GEB98801.1"/>
    <property type="molecule type" value="Genomic_DNA"/>
</dbReference>
<dbReference type="STRING" id="28028.CFLV_00120"/>
<dbReference type="InterPro" id="IPR039422">
    <property type="entry name" value="MarR/SlyA-like"/>
</dbReference>
<dbReference type="InterPro" id="IPR000835">
    <property type="entry name" value="HTH_MarR-typ"/>
</dbReference>
<dbReference type="Gene3D" id="1.10.10.10">
    <property type="entry name" value="Winged helix-like DNA-binding domain superfamily/Winged helix DNA-binding domain"/>
    <property type="match status" value="1"/>
</dbReference>
<reference evidence="3 5" key="2">
    <citation type="submission" date="2019-06" db="EMBL/GenBank/DDBJ databases">
        <title>Whole genome shotgun sequence of Corynebacterium flavescens NBRC 14136.</title>
        <authorList>
            <person name="Hosoyama A."/>
            <person name="Uohara A."/>
            <person name="Ohji S."/>
            <person name="Ichikawa N."/>
        </authorList>
    </citation>
    <scope>NUCLEOTIDE SEQUENCE [LARGE SCALE GENOMIC DNA]</scope>
    <source>
        <strain evidence="3 5">NBRC 14136</strain>
    </source>
</reference>
<dbReference type="Proteomes" id="UP000315353">
    <property type="component" value="Unassembled WGS sequence"/>
</dbReference>
<evidence type="ECO:0000313" key="5">
    <source>
        <dbReference type="Proteomes" id="UP000315353"/>
    </source>
</evidence>
<dbReference type="SMART" id="SM00347">
    <property type="entry name" value="HTH_MARR"/>
    <property type="match status" value="1"/>
</dbReference>
<accession>A0A1L7CIU1</accession>
<dbReference type="GO" id="GO:0003700">
    <property type="term" value="F:DNA-binding transcription factor activity"/>
    <property type="evidence" value="ECO:0007669"/>
    <property type="project" value="InterPro"/>
</dbReference>
<dbReference type="GO" id="GO:0006950">
    <property type="term" value="P:response to stress"/>
    <property type="evidence" value="ECO:0007669"/>
    <property type="project" value="TreeGrafter"/>
</dbReference>
<reference evidence="2 4" key="1">
    <citation type="submission" date="2014-08" db="EMBL/GenBank/DDBJ databases">
        <title>Complete genome sequence of Corynebacterium flavescens OJ8(T)(=DSM 20296(T)), isolated from cheese.</title>
        <authorList>
            <person name="Ruckert C."/>
            <person name="Albersmeier A."/>
            <person name="Winkler A."/>
            <person name="Kalinowski J."/>
        </authorList>
    </citation>
    <scope>NUCLEOTIDE SEQUENCE [LARGE SCALE GENOMIC DNA]</scope>
    <source>
        <strain evidence="2 4">OJ8</strain>
    </source>
</reference>
<keyword evidence="4" id="KW-1185">Reference proteome</keyword>
<evidence type="ECO:0000313" key="3">
    <source>
        <dbReference type="EMBL" id="GEB98801.1"/>
    </source>
</evidence>